<evidence type="ECO:0000256" key="1">
    <source>
        <dbReference type="SAM" id="Phobius"/>
    </source>
</evidence>
<comment type="caution">
    <text evidence="3">The sequence shown here is derived from an EMBL/GenBank/DDBJ whole genome shotgun (WGS) entry which is preliminary data.</text>
</comment>
<keyword evidence="1" id="KW-0472">Membrane</keyword>
<feature type="transmembrane region" description="Helical" evidence="1">
    <location>
        <begin position="25"/>
        <end position="44"/>
    </location>
</feature>
<dbReference type="PANTHER" id="PTHR14969:SF13">
    <property type="entry name" value="AT30094P"/>
    <property type="match status" value="1"/>
</dbReference>
<feature type="transmembrane region" description="Helical" evidence="1">
    <location>
        <begin position="194"/>
        <end position="212"/>
    </location>
</feature>
<dbReference type="Pfam" id="PF01569">
    <property type="entry name" value="PAP2"/>
    <property type="match status" value="1"/>
</dbReference>
<keyword evidence="1" id="KW-0812">Transmembrane</keyword>
<dbReference type="AlphaFoldDB" id="X1U931"/>
<dbReference type="Gene3D" id="1.20.144.10">
    <property type="entry name" value="Phosphatidic acid phosphatase type 2/haloperoxidase"/>
    <property type="match status" value="1"/>
</dbReference>
<dbReference type="GO" id="GO:0042392">
    <property type="term" value="F:sphingosine-1-phosphate phosphatase activity"/>
    <property type="evidence" value="ECO:0007669"/>
    <property type="project" value="TreeGrafter"/>
</dbReference>
<evidence type="ECO:0000313" key="3">
    <source>
        <dbReference type="EMBL" id="GAJ00112.1"/>
    </source>
</evidence>
<feature type="domain" description="Phosphatidic acid phosphatase type 2/haloperoxidase" evidence="2">
    <location>
        <begin position="2"/>
        <end position="73"/>
    </location>
</feature>
<dbReference type="InterPro" id="IPR036938">
    <property type="entry name" value="PAP2/HPO_sf"/>
</dbReference>
<dbReference type="InterPro" id="IPR000326">
    <property type="entry name" value="PAP2/HPO"/>
</dbReference>
<name>X1U931_9ZZZZ</name>
<keyword evidence="1" id="KW-1133">Transmembrane helix</keyword>
<feature type="transmembrane region" description="Helical" evidence="1">
    <location>
        <begin position="133"/>
        <end position="153"/>
    </location>
</feature>
<reference evidence="3" key="1">
    <citation type="journal article" date="2014" name="Front. Microbiol.">
        <title>High frequency of phylogenetically diverse reductive dehalogenase-homologous genes in deep subseafloor sedimentary metagenomes.</title>
        <authorList>
            <person name="Kawai M."/>
            <person name="Futagami T."/>
            <person name="Toyoda A."/>
            <person name="Takaki Y."/>
            <person name="Nishi S."/>
            <person name="Hori S."/>
            <person name="Arai W."/>
            <person name="Tsubouchi T."/>
            <person name="Morono Y."/>
            <person name="Uchiyama I."/>
            <person name="Ito T."/>
            <person name="Fujiyama A."/>
            <person name="Inagaki F."/>
            <person name="Takami H."/>
        </authorList>
    </citation>
    <scope>NUCLEOTIDE SEQUENCE</scope>
    <source>
        <strain evidence="3">Expedition CK06-06</strain>
    </source>
</reference>
<dbReference type="EMBL" id="BARW01018542">
    <property type="protein sequence ID" value="GAJ00112.1"/>
    <property type="molecule type" value="Genomic_DNA"/>
</dbReference>
<sequence length="223" mass="26078">YAFPSNHSQGAVVFWGYLFSKAKKIWIKILLLIIIFLISLSRIYLGVHFLIDILGGWLIGFLILIVLLLIIKKYRVWEILSKYDKRYINNKRFSNDEEYLSYKVYSYHNYLIPTLVIIIPLILFFIYPTYSTGQILGVISGIVFGAILEGRYVKFNPKAKLYIQIMKIILALAVAMIIRIGLERILPPADFSTYIRYFIMGFWLTFLMPLIIKKAGWQENKNS</sequence>
<dbReference type="PANTHER" id="PTHR14969">
    <property type="entry name" value="SPHINGOSINE-1-PHOSPHATE PHOSPHOHYDROLASE"/>
    <property type="match status" value="1"/>
</dbReference>
<feature type="non-terminal residue" evidence="3">
    <location>
        <position position="1"/>
    </location>
</feature>
<dbReference type="SUPFAM" id="SSF48317">
    <property type="entry name" value="Acid phosphatase/Vanadium-dependent haloperoxidase"/>
    <property type="match status" value="1"/>
</dbReference>
<feature type="transmembrane region" description="Helical" evidence="1">
    <location>
        <begin position="50"/>
        <end position="71"/>
    </location>
</feature>
<evidence type="ECO:0000259" key="2">
    <source>
        <dbReference type="Pfam" id="PF01569"/>
    </source>
</evidence>
<proteinExistence type="predicted"/>
<feature type="transmembrane region" description="Helical" evidence="1">
    <location>
        <begin position="165"/>
        <end position="182"/>
    </location>
</feature>
<accession>X1U931</accession>
<gene>
    <name evidence="3" type="ORF">S12H4_31724</name>
</gene>
<feature type="transmembrane region" description="Helical" evidence="1">
    <location>
        <begin position="110"/>
        <end position="127"/>
    </location>
</feature>
<organism evidence="3">
    <name type="scientific">marine sediment metagenome</name>
    <dbReference type="NCBI Taxonomy" id="412755"/>
    <lineage>
        <taxon>unclassified sequences</taxon>
        <taxon>metagenomes</taxon>
        <taxon>ecological metagenomes</taxon>
    </lineage>
</organism>
<protein>
    <recommendedName>
        <fullName evidence="2">Phosphatidic acid phosphatase type 2/haloperoxidase domain-containing protein</fullName>
    </recommendedName>
</protein>